<dbReference type="OrthoDB" id="2958217at2759"/>
<dbReference type="PANTHER" id="PTHR33112:SF16">
    <property type="entry name" value="HETEROKARYON INCOMPATIBILITY DOMAIN-CONTAINING PROTEIN"/>
    <property type="match status" value="1"/>
</dbReference>
<dbReference type="EMBL" id="ML977190">
    <property type="protein sequence ID" value="KAF1982003.1"/>
    <property type="molecule type" value="Genomic_DNA"/>
</dbReference>
<dbReference type="PANTHER" id="PTHR33112">
    <property type="entry name" value="DOMAIN PROTEIN, PUTATIVE-RELATED"/>
    <property type="match status" value="1"/>
</dbReference>
<evidence type="ECO:0000313" key="3">
    <source>
        <dbReference type="Proteomes" id="UP000800041"/>
    </source>
</evidence>
<evidence type="ECO:0000313" key="2">
    <source>
        <dbReference type="EMBL" id="KAF1982003.1"/>
    </source>
</evidence>
<accession>A0A6G1GM24</accession>
<evidence type="ECO:0000259" key="1">
    <source>
        <dbReference type="Pfam" id="PF06985"/>
    </source>
</evidence>
<name>A0A6G1GM24_9PEZI</name>
<protein>
    <recommendedName>
        <fullName evidence="1">Heterokaryon incompatibility domain-containing protein</fullName>
    </recommendedName>
</protein>
<reference evidence="2" key="1">
    <citation type="journal article" date="2020" name="Stud. Mycol.">
        <title>101 Dothideomycetes genomes: a test case for predicting lifestyles and emergence of pathogens.</title>
        <authorList>
            <person name="Haridas S."/>
            <person name="Albert R."/>
            <person name="Binder M."/>
            <person name="Bloem J."/>
            <person name="Labutti K."/>
            <person name="Salamov A."/>
            <person name="Andreopoulos B."/>
            <person name="Baker S."/>
            <person name="Barry K."/>
            <person name="Bills G."/>
            <person name="Bluhm B."/>
            <person name="Cannon C."/>
            <person name="Castanera R."/>
            <person name="Culley D."/>
            <person name="Daum C."/>
            <person name="Ezra D."/>
            <person name="Gonzalez J."/>
            <person name="Henrissat B."/>
            <person name="Kuo A."/>
            <person name="Liang C."/>
            <person name="Lipzen A."/>
            <person name="Lutzoni F."/>
            <person name="Magnuson J."/>
            <person name="Mondo S."/>
            <person name="Nolan M."/>
            <person name="Ohm R."/>
            <person name="Pangilinan J."/>
            <person name="Park H.-J."/>
            <person name="Ramirez L."/>
            <person name="Alfaro M."/>
            <person name="Sun H."/>
            <person name="Tritt A."/>
            <person name="Yoshinaga Y."/>
            <person name="Zwiers L.-H."/>
            <person name="Turgeon B."/>
            <person name="Goodwin S."/>
            <person name="Spatafora J."/>
            <person name="Crous P."/>
            <person name="Grigoriev I."/>
        </authorList>
    </citation>
    <scope>NUCLEOTIDE SEQUENCE</scope>
    <source>
        <strain evidence="2">CBS 113979</strain>
    </source>
</reference>
<dbReference type="AlphaFoldDB" id="A0A6G1GM24"/>
<proteinExistence type="predicted"/>
<dbReference type="Proteomes" id="UP000800041">
    <property type="component" value="Unassembled WGS sequence"/>
</dbReference>
<sequence length="264" mass="29649">MQEQIECMGQIYTASDLTLFAAAGVNSDFGLSVNRDPAILRPSKVLLHAEIGNWSLQGDYFFEHFRPIISMVAMKENLPLFKRGWVLQEEVLSARGLYFGREQMTWRCLCESSTKEHPACPTFQSLDHGTAEQAYDTFMGLRLSLRTKNLRVSQPSSTGCRGVLNQWYKMVEKHSERQLTKCSDVLPALSGIVSRIHELHGYSFVAGLWQEDLQLGLTWKVNGDSTPGMIASSYAHDEDFLPPLCASGNPSWSWVSQFCSGRSV</sequence>
<dbReference type="Pfam" id="PF06985">
    <property type="entry name" value="HET"/>
    <property type="match status" value="1"/>
</dbReference>
<feature type="domain" description="Heterokaryon incompatibility" evidence="1">
    <location>
        <begin position="2"/>
        <end position="89"/>
    </location>
</feature>
<dbReference type="InterPro" id="IPR010730">
    <property type="entry name" value="HET"/>
</dbReference>
<keyword evidence="3" id="KW-1185">Reference proteome</keyword>
<gene>
    <name evidence="2" type="ORF">K402DRAFT_216605</name>
</gene>
<organism evidence="2 3">
    <name type="scientific">Aulographum hederae CBS 113979</name>
    <dbReference type="NCBI Taxonomy" id="1176131"/>
    <lineage>
        <taxon>Eukaryota</taxon>
        <taxon>Fungi</taxon>
        <taxon>Dikarya</taxon>
        <taxon>Ascomycota</taxon>
        <taxon>Pezizomycotina</taxon>
        <taxon>Dothideomycetes</taxon>
        <taxon>Pleosporomycetidae</taxon>
        <taxon>Aulographales</taxon>
        <taxon>Aulographaceae</taxon>
    </lineage>
</organism>